<accession>T2M7L8</accession>
<dbReference type="OrthoDB" id="409956at2759"/>
<name>T2M7L8_HYDVU</name>
<feature type="compositionally biased region" description="Polar residues" evidence="8">
    <location>
        <begin position="343"/>
        <end position="357"/>
    </location>
</feature>
<dbReference type="SUPFAM" id="SSF54001">
    <property type="entry name" value="Cysteine proteinases"/>
    <property type="match status" value="1"/>
</dbReference>
<evidence type="ECO:0000259" key="9">
    <source>
        <dbReference type="PROSITE" id="PS50802"/>
    </source>
</evidence>
<evidence type="ECO:0000256" key="4">
    <source>
        <dbReference type="ARBA" id="ARBA00022670"/>
    </source>
</evidence>
<dbReference type="PROSITE" id="PS50802">
    <property type="entry name" value="OTU"/>
    <property type="match status" value="1"/>
</dbReference>
<dbReference type="GO" id="GO:0006508">
    <property type="term" value="P:proteolysis"/>
    <property type="evidence" value="ECO:0007669"/>
    <property type="project" value="UniProtKB-KW"/>
</dbReference>
<gene>
    <name evidence="10" type="primary">OTUD5</name>
</gene>
<dbReference type="GO" id="GO:0016579">
    <property type="term" value="P:protein deubiquitination"/>
    <property type="evidence" value="ECO:0007669"/>
    <property type="project" value="TreeGrafter"/>
</dbReference>
<proteinExistence type="evidence at transcript level"/>
<evidence type="ECO:0000256" key="2">
    <source>
        <dbReference type="ARBA" id="ARBA00010407"/>
    </source>
</evidence>
<dbReference type="FunFam" id="3.90.70.80:FF:000018">
    <property type="entry name" value="OTU domain-containing protein 5-B"/>
    <property type="match status" value="1"/>
</dbReference>
<reference evidence="10" key="1">
    <citation type="journal article" date="2013" name="Genome Biol. Evol.">
        <title>Punctuated emergences of genetic and phenotypic innovations in eumetazoan, bilaterian, euteleostome, and hominidae ancestors.</title>
        <authorList>
            <person name="Wenger Y."/>
            <person name="Galliot B."/>
        </authorList>
    </citation>
    <scope>NUCLEOTIDE SEQUENCE</scope>
    <source>
        <tissue evidence="10">Whole animals</tissue>
    </source>
</reference>
<comment type="similarity">
    <text evidence="2">Belongs to the peptidase C85 family.</text>
</comment>
<dbReference type="PANTHER" id="PTHR12419">
    <property type="entry name" value="OTU DOMAIN CONTAINING PROTEIN"/>
    <property type="match status" value="1"/>
</dbReference>
<keyword evidence="6" id="KW-0378">Hydrolase</keyword>
<dbReference type="EC" id="3.4.19.12" evidence="3"/>
<evidence type="ECO:0000256" key="6">
    <source>
        <dbReference type="ARBA" id="ARBA00022801"/>
    </source>
</evidence>
<evidence type="ECO:0000313" key="10">
    <source>
        <dbReference type="EMBL" id="CDG68084.1"/>
    </source>
</evidence>
<evidence type="ECO:0000256" key="7">
    <source>
        <dbReference type="ARBA" id="ARBA00033460"/>
    </source>
</evidence>
<feature type="region of interest" description="Disordered" evidence="8">
    <location>
        <begin position="336"/>
        <end position="376"/>
    </location>
</feature>
<comment type="catalytic activity">
    <reaction evidence="1">
        <text>Thiol-dependent hydrolysis of ester, thioester, amide, peptide and isopeptide bonds formed by the C-terminal Gly of ubiquitin (a 76-residue protein attached to proteins as an intracellular targeting signal).</text>
        <dbReference type="EC" id="3.4.19.12"/>
    </reaction>
</comment>
<evidence type="ECO:0000256" key="3">
    <source>
        <dbReference type="ARBA" id="ARBA00012759"/>
    </source>
</evidence>
<dbReference type="InterPro" id="IPR003323">
    <property type="entry name" value="OTU_dom"/>
</dbReference>
<dbReference type="EMBL" id="HAAD01001852">
    <property type="protein sequence ID" value="CDG68084.1"/>
    <property type="molecule type" value="mRNA"/>
</dbReference>
<keyword evidence="4" id="KW-0645">Protease</keyword>
<feature type="region of interest" description="Disordered" evidence="8">
    <location>
        <begin position="1"/>
        <end position="102"/>
    </location>
</feature>
<feature type="compositionally biased region" description="Polar residues" evidence="8">
    <location>
        <begin position="363"/>
        <end position="372"/>
    </location>
</feature>
<dbReference type="GO" id="GO:0061578">
    <property type="term" value="F:K63-linked deubiquitinase activity"/>
    <property type="evidence" value="ECO:0007669"/>
    <property type="project" value="TreeGrafter"/>
</dbReference>
<feature type="non-terminal residue" evidence="10">
    <location>
        <position position="1"/>
    </location>
</feature>
<dbReference type="Pfam" id="PF02338">
    <property type="entry name" value="OTU"/>
    <property type="match status" value="1"/>
</dbReference>
<sequence length="453" mass="51878">KMTILPKKKEQKNDEVERNRSRNRTTRSGEVVRNRNNQDENISESSNSLDKRDSQELLNLPLHKRSRHRQSSNYFSKNSRETREGSVSPPYDVNENGYNSSDEYDSLREIKKGVIKLDGPTAEQESEFEKQLLLKRGFQIKQMGTDGACLFRAVADQVYGDQEMHSVVRKHCIDYMVKNSDFFSQYVTEDFHTYVRRKRNDSIHGNHVEMQALSEIYNRPIEVYQYGCEPINIFHSRSSNSDENPPLRLSYHGSIHYNSVIDPYNPTVGVGLGLAGYKPGMHDQRLLQSTIQESEAQLLEQEMLQDKLKATDWEATDEHLTEVAARESYLEWVRENQSKEKNNGASSSTCTSSQIRNSPGHRSPSNESNSRCSPRGEKHINLSMLSKDNEANAKNNTCISLSTPNVDDWSYALGYSEDWDTDPVLAAVLAQSQQEYLQEISRLNSTVNKECDK</sequence>
<dbReference type="CDD" id="cd22752">
    <property type="entry name" value="OTU_OTUD5-like"/>
    <property type="match status" value="1"/>
</dbReference>
<feature type="compositionally biased region" description="Polar residues" evidence="8">
    <location>
        <begin position="39"/>
        <end position="48"/>
    </location>
</feature>
<keyword evidence="5" id="KW-0833">Ubl conjugation pathway</keyword>
<dbReference type="InterPro" id="IPR050704">
    <property type="entry name" value="Peptidase_C85-like"/>
</dbReference>
<feature type="compositionally biased region" description="Basic and acidic residues" evidence="8">
    <location>
        <begin position="7"/>
        <end position="20"/>
    </location>
</feature>
<organism evidence="10">
    <name type="scientific">Hydra vulgaris</name>
    <name type="common">Hydra</name>
    <name type="synonym">Hydra attenuata</name>
    <dbReference type="NCBI Taxonomy" id="6087"/>
    <lineage>
        <taxon>Eukaryota</taxon>
        <taxon>Metazoa</taxon>
        <taxon>Cnidaria</taxon>
        <taxon>Hydrozoa</taxon>
        <taxon>Hydroidolina</taxon>
        <taxon>Anthoathecata</taxon>
        <taxon>Aplanulata</taxon>
        <taxon>Hydridae</taxon>
        <taxon>Hydra</taxon>
    </lineage>
</organism>
<protein>
    <recommendedName>
        <fullName evidence="3">ubiquitinyl hydrolase 1</fullName>
        <ecNumber evidence="3">3.4.19.12</ecNumber>
    </recommendedName>
    <alternativeName>
        <fullName evidence="7">Deubiquitinating enzyme A</fullName>
    </alternativeName>
</protein>
<feature type="domain" description="OTU" evidence="9">
    <location>
        <begin position="138"/>
        <end position="263"/>
    </location>
</feature>
<evidence type="ECO:0000256" key="5">
    <source>
        <dbReference type="ARBA" id="ARBA00022786"/>
    </source>
</evidence>
<dbReference type="Gene3D" id="3.90.70.80">
    <property type="match status" value="1"/>
</dbReference>
<dbReference type="AlphaFoldDB" id="T2M7L8"/>
<evidence type="ECO:0000256" key="8">
    <source>
        <dbReference type="SAM" id="MobiDB-lite"/>
    </source>
</evidence>
<dbReference type="GO" id="GO:0004843">
    <property type="term" value="F:cysteine-type deubiquitinase activity"/>
    <property type="evidence" value="ECO:0007669"/>
    <property type="project" value="UniProtKB-EC"/>
</dbReference>
<dbReference type="InterPro" id="IPR038765">
    <property type="entry name" value="Papain-like_cys_pep_sf"/>
</dbReference>
<evidence type="ECO:0000256" key="1">
    <source>
        <dbReference type="ARBA" id="ARBA00000707"/>
    </source>
</evidence>
<dbReference type="PANTHER" id="PTHR12419:SF4">
    <property type="entry name" value="OTU DOMAIN-CONTAINING PROTEIN 5"/>
    <property type="match status" value="1"/>
</dbReference>